<comment type="similarity">
    <text evidence="2">Belongs to the SusD family.</text>
</comment>
<dbReference type="EMBL" id="FQUU01000008">
    <property type="protein sequence ID" value="SHF24925.1"/>
    <property type="molecule type" value="Genomic_DNA"/>
</dbReference>
<reference evidence="7 8" key="1">
    <citation type="submission" date="2016-11" db="EMBL/GenBank/DDBJ databases">
        <authorList>
            <person name="Jaros S."/>
            <person name="Januszkiewicz K."/>
            <person name="Wedrychowicz H."/>
        </authorList>
    </citation>
    <scope>NUCLEOTIDE SEQUENCE [LARGE SCALE GENOMIC DNA]</scope>
    <source>
        <strain evidence="7 8">DSM 18119</strain>
    </source>
</reference>
<evidence type="ECO:0000256" key="2">
    <source>
        <dbReference type="ARBA" id="ARBA00006275"/>
    </source>
</evidence>
<dbReference type="STRING" id="1121884.SAMN02745131_02122"/>
<keyword evidence="8" id="KW-1185">Reference proteome</keyword>
<name>A0A1M5A3Y8_9BACT</name>
<accession>A0A1M5A3Y8</accession>
<keyword evidence="5" id="KW-0998">Cell outer membrane</keyword>
<evidence type="ECO:0000313" key="7">
    <source>
        <dbReference type="EMBL" id="SHF24925.1"/>
    </source>
</evidence>
<gene>
    <name evidence="7" type="ORF">SAMN02745131_02122</name>
</gene>
<dbReference type="InterPro" id="IPR011990">
    <property type="entry name" value="TPR-like_helical_dom_sf"/>
</dbReference>
<evidence type="ECO:0000256" key="5">
    <source>
        <dbReference type="ARBA" id="ARBA00023237"/>
    </source>
</evidence>
<evidence type="ECO:0000313" key="8">
    <source>
        <dbReference type="Proteomes" id="UP000184048"/>
    </source>
</evidence>
<dbReference type="RefSeq" id="WP_072835311.1">
    <property type="nucleotide sequence ID" value="NZ_FQUU01000008.1"/>
</dbReference>
<dbReference type="GO" id="GO:0009279">
    <property type="term" value="C:cell outer membrane"/>
    <property type="evidence" value="ECO:0007669"/>
    <property type="project" value="UniProtKB-SubCell"/>
</dbReference>
<keyword evidence="4" id="KW-0472">Membrane</keyword>
<dbReference type="InterPro" id="IPR012944">
    <property type="entry name" value="SusD_RagB_dom"/>
</dbReference>
<evidence type="ECO:0000256" key="1">
    <source>
        <dbReference type="ARBA" id="ARBA00004442"/>
    </source>
</evidence>
<dbReference type="AlphaFoldDB" id="A0A1M5A3Y8"/>
<dbReference type="SUPFAM" id="SSF48452">
    <property type="entry name" value="TPR-like"/>
    <property type="match status" value="1"/>
</dbReference>
<sequence length="514" mass="57093">MIRKSIFLISFFSLALVNCTKLEEKFPGQLTASQVGSSSGGAADALLRGVYNSLRTTFQDQAGVYALEEMTTDELIGPTRGGDWDDNGAWRVLHSHKFDADHIRVREVFNALNGAVYAATDMLRFNPTAQQAAEAKMVRGFSQFMILDGWDQVPWRDRGEGPNVAPRVKKGVEALTWITDTVESVLNDLPDGPASKANKDAARVLLMKCYLNKGVYANRAAPTFDPADMQKVITLADQVINSGKYSFAPNYFDNFAPANTTIGKENIWVQENVGGVDPGASTVRSRYHSVMHYNQQPSGWNGFSTLSDFYNKFEASDKRRGVAYPANDPAYSNPGNHVNVGFLVGQQYDMKTGAALKDRTGAPLSFTPEVHIIEKGTNLEVTGIRPYKYPIDYVHADNGFVDNDYPYFRYADVLLMKAEAMLRTNNAAGALTIVNNIRADRGATPLASLTLDNLLDERGRELYLESWRRQDLIRFGKFLEPWQEKPASDPRYLLFPIPNGQLAANPNLVQNPGY</sequence>
<evidence type="ECO:0000259" key="6">
    <source>
        <dbReference type="Pfam" id="PF07980"/>
    </source>
</evidence>
<evidence type="ECO:0000256" key="3">
    <source>
        <dbReference type="ARBA" id="ARBA00022729"/>
    </source>
</evidence>
<keyword evidence="3" id="KW-0732">Signal</keyword>
<feature type="domain" description="RagB/SusD" evidence="6">
    <location>
        <begin position="296"/>
        <end position="483"/>
    </location>
</feature>
<dbReference type="Pfam" id="PF07980">
    <property type="entry name" value="SusD_RagB"/>
    <property type="match status" value="1"/>
</dbReference>
<proteinExistence type="inferred from homology"/>
<organism evidence="7 8">
    <name type="scientific">Flavisolibacter ginsengisoli DSM 18119</name>
    <dbReference type="NCBI Taxonomy" id="1121884"/>
    <lineage>
        <taxon>Bacteria</taxon>
        <taxon>Pseudomonadati</taxon>
        <taxon>Bacteroidota</taxon>
        <taxon>Chitinophagia</taxon>
        <taxon>Chitinophagales</taxon>
        <taxon>Chitinophagaceae</taxon>
        <taxon>Flavisolibacter</taxon>
    </lineage>
</organism>
<dbReference type="Gene3D" id="1.25.40.390">
    <property type="match status" value="1"/>
</dbReference>
<comment type="subcellular location">
    <subcellularLocation>
        <location evidence="1">Cell outer membrane</location>
    </subcellularLocation>
</comment>
<evidence type="ECO:0000256" key="4">
    <source>
        <dbReference type="ARBA" id="ARBA00023136"/>
    </source>
</evidence>
<protein>
    <submittedName>
        <fullName evidence="7">SusD family protein</fullName>
    </submittedName>
</protein>
<dbReference type="OrthoDB" id="9783641at2"/>
<dbReference type="Proteomes" id="UP000184048">
    <property type="component" value="Unassembled WGS sequence"/>
</dbReference>